<evidence type="ECO:0000313" key="3">
    <source>
        <dbReference type="Proteomes" id="UP000184241"/>
    </source>
</evidence>
<dbReference type="AlphaFoldDB" id="A0A1M5ZDP5"/>
<reference evidence="2 3" key="1">
    <citation type="submission" date="2016-11" db="EMBL/GenBank/DDBJ databases">
        <authorList>
            <person name="Jaros S."/>
            <person name="Januszkiewicz K."/>
            <person name="Wedrychowicz H."/>
        </authorList>
    </citation>
    <scope>NUCLEOTIDE SEQUENCE [LARGE SCALE GENOMIC DNA]</scope>
    <source>
        <strain evidence="2 3">DSM 6191</strain>
    </source>
</reference>
<dbReference type="Proteomes" id="UP000184241">
    <property type="component" value="Unassembled WGS sequence"/>
</dbReference>
<name>A0A1M5ZDP5_9CLOT</name>
<gene>
    <name evidence="2" type="ORF">SAMN02745941_02841</name>
</gene>
<dbReference type="InterPro" id="IPR012454">
    <property type="entry name" value="DUF1659"/>
</dbReference>
<evidence type="ECO:0000259" key="1">
    <source>
        <dbReference type="Pfam" id="PF07872"/>
    </source>
</evidence>
<dbReference type="EMBL" id="FQXU01000008">
    <property type="protein sequence ID" value="SHI22375.1"/>
    <property type="molecule type" value="Genomic_DNA"/>
</dbReference>
<dbReference type="Pfam" id="PF07872">
    <property type="entry name" value="DUF1659"/>
    <property type="match status" value="1"/>
</dbReference>
<evidence type="ECO:0000313" key="2">
    <source>
        <dbReference type="EMBL" id="SHI22375.1"/>
    </source>
</evidence>
<accession>A0A1M5ZDP5</accession>
<protein>
    <recommendedName>
        <fullName evidence="1">DUF1659 domain-containing protein</fullName>
    </recommendedName>
</protein>
<organism evidence="2 3">
    <name type="scientific">Clostridium intestinale DSM 6191</name>
    <dbReference type="NCBI Taxonomy" id="1121320"/>
    <lineage>
        <taxon>Bacteria</taxon>
        <taxon>Bacillati</taxon>
        <taxon>Bacillota</taxon>
        <taxon>Clostridia</taxon>
        <taxon>Eubacteriales</taxon>
        <taxon>Clostridiaceae</taxon>
        <taxon>Clostridium</taxon>
    </lineage>
</organism>
<dbReference type="RefSeq" id="WP_021804353.1">
    <property type="nucleotide sequence ID" value="NZ_FQXU01000008.1"/>
</dbReference>
<feature type="domain" description="DUF1659" evidence="1">
    <location>
        <begin position="2"/>
        <end position="70"/>
    </location>
</feature>
<sequence>MAVIKNLRTKSLIVEMESGVDKNGKTTFRKKTFSNIKLDATDESIYAVANAISKILAPETNEYLLDELSVLSKSE</sequence>
<proteinExistence type="predicted"/>